<evidence type="ECO:0000256" key="5">
    <source>
        <dbReference type="ARBA" id="ARBA00022692"/>
    </source>
</evidence>
<name>A0A1D3MV02_BACMY</name>
<feature type="transmembrane region" description="Helical" evidence="8">
    <location>
        <begin position="79"/>
        <end position="99"/>
    </location>
</feature>
<dbReference type="InterPro" id="IPR011701">
    <property type="entry name" value="MFS"/>
</dbReference>
<dbReference type="CDD" id="cd17503">
    <property type="entry name" value="MFS_LmrB_MDR_like"/>
    <property type="match status" value="1"/>
</dbReference>
<dbReference type="GO" id="GO:0022857">
    <property type="term" value="F:transmembrane transporter activity"/>
    <property type="evidence" value="ECO:0007669"/>
    <property type="project" value="InterPro"/>
</dbReference>
<dbReference type="GO" id="GO:0005886">
    <property type="term" value="C:plasma membrane"/>
    <property type="evidence" value="ECO:0007669"/>
    <property type="project" value="UniProtKB-SubCell"/>
</dbReference>
<dbReference type="Proteomes" id="UP000175835">
    <property type="component" value="Unassembled WGS sequence"/>
</dbReference>
<feature type="transmembrane region" description="Helical" evidence="8">
    <location>
        <begin position="139"/>
        <end position="162"/>
    </location>
</feature>
<feature type="transmembrane region" description="Helical" evidence="8">
    <location>
        <begin position="444"/>
        <end position="465"/>
    </location>
</feature>
<dbReference type="PRINTS" id="PR01036">
    <property type="entry name" value="TCRTETB"/>
</dbReference>
<dbReference type="NCBIfam" id="TIGR00711">
    <property type="entry name" value="efflux_EmrB"/>
    <property type="match status" value="1"/>
</dbReference>
<feature type="transmembrane region" description="Helical" evidence="8">
    <location>
        <begin position="269"/>
        <end position="292"/>
    </location>
</feature>
<keyword evidence="5 8" id="KW-0812">Transmembrane</keyword>
<feature type="transmembrane region" description="Helical" evidence="8">
    <location>
        <begin position="105"/>
        <end position="127"/>
    </location>
</feature>
<accession>A0A1D3MV02</accession>
<dbReference type="Pfam" id="PF07690">
    <property type="entry name" value="MFS_1"/>
    <property type="match status" value="1"/>
</dbReference>
<evidence type="ECO:0000256" key="4">
    <source>
        <dbReference type="ARBA" id="ARBA00022475"/>
    </source>
</evidence>
<comment type="subcellular location">
    <subcellularLocation>
        <location evidence="1">Cell membrane</location>
        <topology evidence="1">Multi-pass membrane protein</topology>
    </subcellularLocation>
</comment>
<dbReference type="EMBL" id="LXLX01000087">
    <property type="protein sequence ID" value="OFD87425.1"/>
    <property type="molecule type" value="Genomic_DNA"/>
</dbReference>
<evidence type="ECO:0000256" key="8">
    <source>
        <dbReference type="SAM" id="Phobius"/>
    </source>
</evidence>
<protein>
    <submittedName>
        <fullName evidence="10">MFS transporter</fullName>
    </submittedName>
</protein>
<comment type="similarity">
    <text evidence="2">Belongs to the major facilitator superfamily. EmrB family.</text>
</comment>
<dbReference type="SUPFAM" id="SSF103473">
    <property type="entry name" value="MFS general substrate transporter"/>
    <property type="match status" value="1"/>
</dbReference>
<feature type="transmembrane region" description="Helical" evidence="8">
    <location>
        <begin position="304"/>
        <end position="321"/>
    </location>
</feature>
<keyword evidence="4" id="KW-1003">Cell membrane</keyword>
<feature type="transmembrane region" description="Helical" evidence="8">
    <location>
        <begin position="12"/>
        <end position="32"/>
    </location>
</feature>
<evidence type="ECO:0000313" key="11">
    <source>
        <dbReference type="Proteomes" id="UP000175835"/>
    </source>
</evidence>
<comment type="caution">
    <text evidence="10">The sequence shown here is derived from an EMBL/GenBank/DDBJ whole genome shotgun (WGS) entry which is preliminary data.</text>
</comment>
<evidence type="ECO:0000256" key="7">
    <source>
        <dbReference type="ARBA" id="ARBA00023136"/>
    </source>
</evidence>
<proteinExistence type="inferred from homology"/>
<evidence type="ECO:0000256" key="3">
    <source>
        <dbReference type="ARBA" id="ARBA00022448"/>
    </source>
</evidence>
<feature type="transmembrane region" description="Helical" evidence="8">
    <location>
        <begin position="168"/>
        <end position="189"/>
    </location>
</feature>
<feature type="transmembrane region" description="Helical" evidence="8">
    <location>
        <begin position="227"/>
        <end position="248"/>
    </location>
</feature>
<feature type="transmembrane region" description="Helical" evidence="8">
    <location>
        <begin position="328"/>
        <end position="351"/>
    </location>
</feature>
<keyword evidence="6 8" id="KW-1133">Transmembrane helix</keyword>
<dbReference type="AlphaFoldDB" id="A0A1D3MV02"/>
<reference evidence="10 11" key="1">
    <citation type="submission" date="2016-05" db="EMBL/GenBank/DDBJ databases">
        <title>Bacillus thuringiensis and Bacillus weihenstephanensis as novel biocontrol agents of wilt causing Verticillium species.</title>
        <authorList>
            <person name="Hollensteiner J."/>
            <person name="Wemheuer F."/>
            <person name="Harting R."/>
            <person name="Kolarzyk A."/>
            <person name="Diaz-Valerio S."/>
            <person name="Poehlein A."/>
            <person name="Brzuszkiewicz E."/>
            <person name="Nesemann K."/>
            <person name="Braus-Stromeyer S."/>
            <person name="Braus G."/>
            <person name="Daniel R."/>
            <person name="Liesegang H."/>
        </authorList>
    </citation>
    <scope>NUCLEOTIDE SEQUENCE [LARGE SCALE GENOMIC DNA]</scope>
    <source>
        <strain evidence="10 11">GOE11</strain>
    </source>
</reference>
<feature type="transmembrane region" description="Helical" evidence="8">
    <location>
        <begin position="405"/>
        <end position="423"/>
    </location>
</feature>
<evidence type="ECO:0000259" key="9">
    <source>
        <dbReference type="PROSITE" id="PS50850"/>
    </source>
</evidence>
<feature type="transmembrane region" description="Helical" evidence="8">
    <location>
        <begin position="201"/>
        <end position="221"/>
    </location>
</feature>
<keyword evidence="7 8" id="KW-0472">Membrane</keyword>
<keyword evidence="3" id="KW-0813">Transport</keyword>
<dbReference type="PANTHER" id="PTHR42718:SF9">
    <property type="entry name" value="MAJOR FACILITATOR SUPERFAMILY MULTIDRUG TRANSPORTER MFSC"/>
    <property type="match status" value="1"/>
</dbReference>
<gene>
    <name evidence="10" type="ORF">BWGOE11_57160</name>
</gene>
<evidence type="ECO:0000256" key="1">
    <source>
        <dbReference type="ARBA" id="ARBA00004651"/>
    </source>
</evidence>
<evidence type="ECO:0000313" key="10">
    <source>
        <dbReference type="EMBL" id="OFD87425.1"/>
    </source>
</evidence>
<dbReference type="Gene3D" id="1.20.1720.10">
    <property type="entry name" value="Multidrug resistance protein D"/>
    <property type="match status" value="1"/>
</dbReference>
<dbReference type="PATRIC" id="fig|86662.28.peg.5884"/>
<dbReference type="Gene3D" id="1.20.1250.20">
    <property type="entry name" value="MFS general substrate transporter like domains"/>
    <property type="match status" value="1"/>
</dbReference>
<dbReference type="InterPro" id="IPR020846">
    <property type="entry name" value="MFS_dom"/>
</dbReference>
<evidence type="ECO:0000256" key="2">
    <source>
        <dbReference type="ARBA" id="ARBA00008537"/>
    </source>
</evidence>
<dbReference type="PROSITE" id="PS50850">
    <property type="entry name" value="MFS"/>
    <property type="match status" value="1"/>
</dbReference>
<dbReference type="RefSeq" id="WP_070147208.1">
    <property type="nucleotide sequence ID" value="NZ_FMJF01000035.1"/>
</dbReference>
<feature type="transmembrane region" description="Helical" evidence="8">
    <location>
        <begin position="52"/>
        <end position="72"/>
    </location>
</feature>
<feature type="domain" description="Major facilitator superfamily (MFS) profile" evidence="9">
    <location>
        <begin position="14"/>
        <end position="470"/>
    </location>
</feature>
<evidence type="ECO:0000256" key="6">
    <source>
        <dbReference type="ARBA" id="ARBA00022989"/>
    </source>
</evidence>
<dbReference type="InterPro" id="IPR004638">
    <property type="entry name" value="EmrB-like"/>
</dbReference>
<dbReference type="PANTHER" id="PTHR42718">
    <property type="entry name" value="MAJOR FACILITATOR SUPERFAMILY MULTIDRUG TRANSPORTER MFSC"/>
    <property type="match status" value="1"/>
</dbReference>
<organism evidence="10 11">
    <name type="scientific">Bacillus mycoides</name>
    <dbReference type="NCBI Taxonomy" id="1405"/>
    <lineage>
        <taxon>Bacteria</taxon>
        <taxon>Bacillati</taxon>
        <taxon>Bacillota</taxon>
        <taxon>Bacilli</taxon>
        <taxon>Bacillales</taxon>
        <taxon>Bacillaceae</taxon>
        <taxon>Bacillus</taxon>
        <taxon>Bacillus cereus group</taxon>
    </lineage>
</organism>
<sequence length="477" mass="52267">MNKSTSNTESFTPIIIAIFLGSFLSILNMSTINVAIPEIMRNFQTDLNSVQWTLTGFILATGIIAPITGYLGDKFSYKYLYFFSLLGFTLFSGLCAFAWSISSLIGFRILQGVFCGLIMPTTMAIIYQVIAKEKQALAMSIWSISATLAPALGPTLSGWLIQTLGWKWIFLMNIPIGIIAMILTMLLIPYYRLQAPKSFDFIGFITVILSSFMLIVAFSQAHQWGWASWQIISLLSVGSITLGIFIWWELNHSSPLLNIRVFQNTRFTVSIIISSILTISLYSGTYLMPLFLQNVQHASALETGLILLPPSIAMVIAMVVAGKLYHRIGAFSLIVTGITLLIIGTFGLSFLKVDTSTGFVIFWMTIRNIGVAFSTMPASNTGMEEVPLNLSGHASSINNWTRQSFGSLAIGVFTSILAARMVVHTEKLSGSALSIHQQAFTLSINDVFVIATVIAILGLPISFYLKAKKTNCSNIGG</sequence>
<dbReference type="InterPro" id="IPR036259">
    <property type="entry name" value="MFS_trans_sf"/>
</dbReference>